<dbReference type="EMBL" id="LKKS01000058">
    <property type="protein sequence ID" value="KPM66074.1"/>
    <property type="molecule type" value="Genomic_DNA"/>
</dbReference>
<comment type="caution">
    <text evidence="1">The sequence shown here is derived from an EMBL/GenBank/DDBJ whole genome shotgun (WGS) entry which is preliminary data.</text>
</comment>
<proteinExistence type="predicted"/>
<organism evidence="1 2">
    <name type="scientific">Pseudomonas putida</name>
    <name type="common">Arthrobacter siderocapsulatus</name>
    <dbReference type="NCBI Taxonomy" id="303"/>
    <lineage>
        <taxon>Bacteria</taxon>
        <taxon>Pseudomonadati</taxon>
        <taxon>Pseudomonadota</taxon>
        <taxon>Gammaproteobacteria</taxon>
        <taxon>Pseudomonadales</taxon>
        <taxon>Pseudomonadaceae</taxon>
        <taxon>Pseudomonas</taxon>
    </lineage>
</organism>
<name>A0A0P7D7G4_PSEPU</name>
<evidence type="ECO:0000313" key="2">
    <source>
        <dbReference type="Proteomes" id="UP000050437"/>
    </source>
</evidence>
<protein>
    <submittedName>
        <fullName evidence="1">Uncharacterized protein</fullName>
    </submittedName>
</protein>
<accession>A0A0P7D7G4</accession>
<dbReference type="Proteomes" id="UP000050437">
    <property type="component" value="Unassembled WGS sequence"/>
</dbReference>
<gene>
    <name evidence="1" type="ORF">HB13667_10240</name>
</gene>
<evidence type="ECO:0000313" key="1">
    <source>
        <dbReference type="EMBL" id="KPM66074.1"/>
    </source>
</evidence>
<reference evidence="1 2" key="1">
    <citation type="submission" date="2015-10" db="EMBL/GenBank/DDBJ databases">
        <title>Pseudomonas putida clinical strains.</title>
        <authorList>
            <person name="Molina L."/>
            <person name="Udaondo Z."/>
        </authorList>
    </citation>
    <scope>NUCLEOTIDE SEQUENCE [LARGE SCALE GENOMIC DNA]</scope>
    <source>
        <strain evidence="1 2">HB13667</strain>
    </source>
</reference>
<sequence length="112" mass="12323">MLGLLLYAHHATIIHPWQIGNGQSRIDSLQCIYCGTAQVLQWGCEVLATTFSGPVRSSAARAALDLTGAKRIEASQWLTTRQPLRSLATSRFFGQAEAKTGTRYKPRLPPQL</sequence>
<dbReference type="AlphaFoldDB" id="A0A0P7D7G4"/>